<dbReference type="EMBL" id="LT554074">
    <property type="protein sequence ID" value="SAM03231.1"/>
    <property type="molecule type" value="Genomic_DNA"/>
</dbReference>
<evidence type="ECO:0000313" key="4">
    <source>
        <dbReference type="Proteomes" id="UP000078561"/>
    </source>
</evidence>
<sequence length="257" mass="28598">MAKAISTAPKANGKPTLKKKQQDTTDARFAHIQPKGSWEIPRKLYHYSIGFLVLKLFMHGYDTKLIYPPLTAFLCVVLTGEVLRFQFEWFNVLYCKVLGPLMRQSEVSTRFNGVVYYLAGCIIVLYAFPRDIAALSIIYLSWTDPTASICGRLWGRYTPRWGNKSLAGCLGAWITGSLVTYVFFGIWQYSSVAVDFPTSYDLHASQVPLVVLSLYGGFVAAFSEFIGDGLGLDDNLTIPVVSACMLWIPLIGLGLAH</sequence>
<keyword evidence="2" id="KW-0472">Membrane</keyword>
<dbReference type="FunCoup" id="A0A163JUT9">
    <property type="interactions" value="90"/>
</dbReference>
<proteinExistence type="predicted"/>
<evidence type="ECO:0008006" key="5">
    <source>
        <dbReference type="Google" id="ProtNLM"/>
    </source>
</evidence>
<evidence type="ECO:0000256" key="2">
    <source>
        <dbReference type="SAM" id="Phobius"/>
    </source>
</evidence>
<dbReference type="InParanoid" id="A0A163JUT9"/>
<dbReference type="OMA" id="IIYLSWT"/>
<keyword evidence="4" id="KW-1185">Reference proteome</keyword>
<dbReference type="InterPro" id="IPR037997">
    <property type="entry name" value="Dgk1-like"/>
</dbReference>
<feature type="transmembrane region" description="Helical" evidence="2">
    <location>
        <begin position="67"/>
        <end position="87"/>
    </location>
</feature>
<dbReference type="PANTHER" id="PTHR31303">
    <property type="entry name" value="CTP-DEPENDENT DIACYLGLYCEROL KINASE 1"/>
    <property type="match status" value="1"/>
</dbReference>
<protein>
    <recommendedName>
        <fullName evidence="5">Phosphatidate cytidylyltransferase</fullName>
    </recommendedName>
</protein>
<feature type="region of interest" description="Disordered" evidence="1">
    <location>
        <begin position="1"/>
        <end position="24"/>
    </location>
</feature>
<feature type="transmembrane region" description="Helical" evidence="2">
    <location>
        <begin position="238"/>
        <end position="256"/>
    </location>
</feature>
<organism evidence="3">
    <name type="scientific">Absidia glauca</name>
    <name type="common">Pin mould</name>
    <dbReference type="NCBI Taxonomy" id="4829"/>
    <lineage>
        <taxon>Eukaryota</taxon>
        <taxon>Fungi</taxon>
        <taxon>Fungi incertae sedis</taxon>
        <taxon>Mucoromycota</taxon>
        <taxon>Mucoromycotina</taxon>
        <taxon>Mucoromycetes</taxon>
        <taxon>Mucorales</taxon>
        <taxon>Cunninghamellaceae</taxon>
        <taxon>Absidia</taxon>
    </lineage>
</organism>
<dbReference type="PANTHER" id="PTHR31303:SF1">
    <property type="entry name" value="CTP-DEPENDENT DIACYLGLYCEROL KINASE 1"/>
    <property type="match status" value="1"/>
</dbReference>
<keyword evidence="2" id="KW-0812">Transmembrane</keyword>
<dbReference type="OrthoDB" id="5673at2759"/>
<keyword evidence="2" id="KW-1133">Transmembrane helix</keyword>
<dbReference type="STRING" id="4829.A0A163JUT9"/>
<dbReference type="GO" id="GO:0005789">
    <property type="term" value="C:endoplasmic reticulum membrane"/>
    <property type="evidence" value="ECO:0007669"/>
    <property type="project" value="TreeGrafter"/>
</dbReference>
<feature type="transmembrane region" description="Helical" evidence="2">
    <location>
        <begin position="166"/>
        <end position="187"/>
    </location>
</feature>
<name>A0A163JUT9_ABSGL</name>
<evidence type="ECO:0000313" key="3">
    <source>
        <dbReference type="EMBL" id="SAM03231.1"/>
    </source>
</evidence>
<dbReference type="AlphaFoldDB" id="A0A163JUT9"/>
<dbReference type="GO" id="GO:0006654">
    <property type="term" value="P:phosphatidic acid biosynthetic process"/>
    <property type="evidence" value="ECO:0007669"/>
    <property type="project" value="TreeGrafter"/>
</dbReference>
<accession>A0A163JUT9</accession>
<dbReference type="GO" id="GO:0004143">
    <property type="term" value="F:ATP-dependent diacylglycerol kinase activity"/>
    <property type="evidence" value="ECO:0007669"/>
    <property type="project" value="InterPro"/>
</dbReference>
<dbReference type="Proteomes" id="UP000078561">
    <property type="component" value="Unassembled WGS sequence"/>
</dbReference>
<feature type="transmembrane region" description="Helical" evidence="2">
    <location>
        <begin position="107"/>
        <end position="128"/>
    </location>
</feature>
<reference evidence="3" key="1">
    <citation type="submission" date="2016-04" db="EMBL/GenBank/DDBJ databases">
        <authorList>
            <person name="Evans L.H."/>
            <person name="Alamgir A."/>
            <person name="Owens N."/>
            <person name="Weber N.D."/>
            <person name="Virtaneva K."/>
            <person name="Barbian K."/>
            <person name="Babar A."/>
            <person name="Rosenke K."/>
        </authorList>
    </citation>
    <scope>NUCLEOTIDE SEQUENCE [LARGE SCALE GENOMIC DNA]</scope>
    <source>
        <strain evidence="3">CBS 101.48</strain>
    </source>
</reference>
<gene>
    <name evidence="3" type="primary">ABSGL_09049.1 scaffold 10677</name>
</gene>
<evidence type="ECO:0000256" key="1">
    <source>
        <dbReference type="SAM" id="MobiDB-lite"/>
    </source>
</evidence>
<feature type="transmembrane region" description="Helical" evidence="2">
    <location>
        <begin position="207"/>
        <end position="226"/>
    </location>
</feature>